<keyword evidence="6" id="KW-1185">Reference proteome</keyword>
<evidence type="ECO:0000256" key="1">
    <source>
        <dbReference type="ARBA" id="ARBA00010528"/>
    </source>
</evidence>
<dbReference type="Proteomes" id="UP000002899">
    <property type="component" value="Apicoplast Pltd"/>
</dbReference>
<reference evidence="5" key="1">
    <citation type="submission" date="2014-04" db="EMBL/GenBank/DDBJ databases">
        <title>Structure and function of the apicoplast genome of the human pathogen Babesia microti.</title>
        <authorList>
            <person name="Garg A."/>
            <person name="Stein A."/>
            <person name="Zhao W."/>
            <person name="Dwivedi A."/>
            <person name="Frutos R."/>
            <person name="Cornillot E."/>
            <person name="Ben Mamoun C."/>
        </authorList>
    </citation>
    <scope>NUCLEOTIDE SEQUENCE [LARGE SCALE GENOMIC DNA]</scope>
    <source>
        <strain evidence="5">RI</strain>
    </source>
</reference>
<dbReference type="GO" id="GO:0005840">
    <property type="term" value="C:ribosome"/>
    <property type="evidence" value="ECO:0007669"/>
    <property type="project" value="UniProtKB-KW"/>
</dbReference>
<proteinExistence type="inferred from homology"/>
<dbReference type="InterPro" id="IPR023574">
    <property type="entry name" value="Ribosomal_uL4_dom_sf"/>
</dbReference>
<dbReference type="RefSeq" id="YP_009363156.1">
    <property type="nucleotide sequence ID" value="NC_034636.1"/>
</dbReference>
<organism evidence="5 6">
    <name type="scientific">Babesia microti (strain RI)</name>
    <dbReference type="NCBI Taxonomy" id="1133968"/>
    <lineage>
        <taxon>Eukaryota</taxon>
        <taxon>Sar</taxon>
        <taxon>Alveolata</taxon>
        <taxon>Apicomplexa</taxon>
        <taxon>Aconoidasida</taxon>
        <taxon>Piroplasmida</taxon>
        <taxon>Babesiidae</taxon>
        <taxon>Babesia</taxon>
    </lineage>
</organism>
<dbReference type="GO" id="GO:1990904">
    <property type="term" value="C:ribonucleoprotein complex"/>
    <property type="evidence" value="ECO:0007669"/>
    <property type="project" value="UniProtKB-KW"/>
</dbReference>
<keyword evidence="5" id="KW-0934">Plastid</keyword>
<evidence type="ECO:0000256" key="3">
    <source>
        <dbReference type="ARBA" id="ARBA00023274"/>
    </source>
</evidence>
<evidence type="ECO:0000313" key="6">
    <source>
        <dbReference type="Proteomes" id="UP000002899"/>
    </source>
</evidence>
<geneLocation type="apicoplast" evidence="5"/>
<dbReference type="AlphaFoldDB" id="A0A068W684"/>
<protein>
    <submittedName>
        <fullName evidence="5">Ribosomal protein L4</fullName>
    </submittedName>
</protein>
<dbReference type="SUPFAM" id="SSF52166">
    <property type="entry name" value="Ribosomal protein L4"/>
    <property type="match status" value="1"/>
</dbReference>
<keyword evidence="5" id="KW-0933">Apicoplast</keyword>
<dbReference type="EMBL" id="LK028575">
    <property type="protein sequence ID" value="CDR32587.1"/>
    <property type="molecule type" value="Genomic_DNA"/>
</dbReference>
<dbReference type="GO" id="GO:0006412">
    <property type="term" value="P:translation"/>
    <property type="evidence" value="ECO:0007669"/>
    <property type="project" value="InterPro"/>
</dbReference>
<feature type="transmembrane region" description="Helical" evidence="4">
    <location>
        <begin position="141"/>
        <end position="162"/>
    </location>
</feature>
<name>A0A068W684_BABMR</name>
<evidence type="ECO:0000256" key="2">
    <source>
        <dbReference type="ARBA" id="ARBA00022980"/>
    </source>
</evidence>
<accession>A0A068W684</accession>
<feature type="transmembrane region" description="Helical" evidence="4">
    <location>
        <begin position="36"/>
        <end position="55"/>
    </location>
</feature>
<keyword evidence="4" id="KW-1133">Transmembrane helix</keyword>
<comment type="similarity">
    <text evidence="1">Belongs to the universal ribosomal protein uL4 family.</text>
</comment>
<keyword evidence="2 5" id="KW-0689">Ribosomal protein</keyword>
<dbReference type="GeneID" id="32877962"/>
<keyword evidence="3" id="KW-0687">Ribonucleoprotein</keyword>
<dbReference type="KEGG" id="bmic:B661_pgp30"/>
<gene>
    <name evidence="5" type="primary">rpl4</name>
</gene>
<sequence>MYKYMINNNIIILNKYNIYTNIFYTFKRKIIILNKILNNNKLFNFFYILLFLINFNKKKYNNFLSKFNSSFSSKKIRSQKSSGKSRIKTKSTNIFVGGYYCFGFREFNFKFYNNIYNKYISYFFNFLNINKRSLINYVDYYYLKLIFSLFLFNNNYNYYYYLLYFNKFYKNKYSFNFINNSKSIYLCIKNLKIYNNIIFF</sequence>
<dbReference type="VEuPathDB" id="PiroplasmaDB:BmR1_api00250"/>
<keyword evidence="4" id="KW-0812">Transmembrane</keyword>
<dbReference type="GO" id="GO:0003735">
    <property type="term" value="F:structural constituent of ribosome"/>
    <property type="evidence" value="ECO:0007669"/>
    <property type="project" value="InterPro"/>
</dbReference>
<evidence type="ECO:0000313" key="5">
    <source>
        <dbReference type="EMBL" id="CDR32587.1"/>
    </source>
</evidence>
<evidence type="ECO:0000256" key="4">
    <source>
        <dbReference type="SAM" id="Phobius"/>
    </source>
</evidence>
<keyword evidence="4" id="KW-0472">Membrane</keyword>